<dbReference type="PANTHER" id="PTHR43386:SF1">
    <property type="entry name" value="D,D-DIPEPTIDE TRANSPORT SYSTEM PERMEASE PROTEIN DDPC-RELATED"/>
    <property type="match status" value="1"/>
</dbReference>
<protein>
    <submittedName>
        <fullName evidence="10">ABC transporter permease subunit</fullName>
    </submittedName>
</protein>
<organism evidence="10 11">
    <name type="scientific">Micromonospora echinofusca</name>
    <dbReference type="NCBI Taxonomy" id="47858"/>
    <lineage>
        <taxon>Bacteria</taxon>
        <taxon>Bacillati</taxon>
        <taxon>Actinomycetota</taxon>
        <taxon>Actinomycetes</taxon>
        <taxon>Micromonosporales</taxon>
        <taxon>Micromonosporaceae</taxon>
        <taxon>Micromonospora</taxon>
    </lineage>
</organism>
<evidence type="ECO:0000256" key="3">
    <source>
        <dbReference type="ARBA" id="ARBA00022475"/>
    </source>
</evidence>
<evidence type="ECO:0000256" key="4">
    <source>
        <dbReference type="ARBA" id="ARBA00022692"/>
    </source>
</evidence>
<dbReference type="InterPro" id="IPR035906">
    <property type="entry name" value="MetI-like_sf"/>
</dbReference>
<feature type="transmembrane region" description="Helical" evidence="7">
    <location>
        <begin position="325"/>
        <end position="348"/>
    </location>
</feature>
<keyword evidence="4 7" id="KW-0812">Transmembrane</keyword>
<evidence type="ECO:0000256" key="7">
    <source>
        <dbReference type="RuleBase" id="RU363032"/>
    </source>
</evidence>
<accession>A0ABS3VNK3</accession>
<evidence type="ECO:0000256" key="1">
    <source>
        <dbReference type="ARBA" id="ARBA00004651"/>
    </source>
</evidence>
<evidence type="ECO:0000313" key="11">
    <source>
        <dbReference type="Proteomes" id="UP000823521"/>
    </source>
</evidence>
<dbReference type="Pfam" id="PF00528">
    <property type="entry name" value="BPD_transp_1"/>
    <property type="match status" value="1"/>
</dbReference>
<evidence type="ECO:0000256" key="5">
    <source>
        <dbReference type="ARBA" id="ARBA00022989"/>
    </source>
</evidence>
<feature type="transmembrane region" description="Helical" evidence="7">
    <location>
        <begin position="178"/>
        <end position="203"/>
    </location>
</feature>
<dbReference type="InterPro" id="IPR000515">
    <property type="entry name" value="MetI-like"/>
</dbReference>
<comment type="similarity">
    <text evidence="7">Belongs to the binding-protein-dependent transport system permease family.</text>
</comment>
<keyword evidence="3" id="KW-1003">Cell membrane</keyword>
<sequence>MPLPRGGAGGRAGRRRAGGGGVSLSGVEKVAPDGAGPVGEPEVTSTERKAFVGRSPGQLAWARLRRDRTAMVSGGVLVLMMVLALAAPLISKLYGVGPNEQFQELLDGNGMPLGYVGGITGDHWFGLEPRLGRDIFIRMVYGMRTSLFIAFAAALVTTTIGVVAGIVAGFLGGIVDTVISWITDVALALPFLIFALAVVPTVALRFYGPREEVPAWFQVTVLIGIFAAFGWTSTARLVRGQVISLREREFVEAARASGAGLGHMLFRQLLPNLWAPILVAFSLAVPQYITGEAALSFLGIGILEPTADFGRMIFQSIPYLQTDPAYVFFPGITIFALVLAFNLFGDALRDALDPKSSR</sequence>
<feature type="region of interest" description="Disordered" evidence="8">
    <location>
        <begin position="1"/>
        <end position="48"/>
    </location>
</feature>
<feature type="transmembrane region" description="Helical" evidence="7">
    <location>
        <begin position="147"/>
        <end position="171"/>
    </location>
</feature>
<dbReference type="SUPFAM" id="SSF161098">
    <property type="entry name" value="MetI-like"/>
    <property type="match status" value="1"/>
</dbReference>
<keyword evidence="6 7" id="KW-0472">Membrane</keyword>
<evidence type="ECO:0000313" key="10">
    <source>
        <dbReference type="EMBL" id="MBO4206082.1"/>
    </source>
</evidence>
<evidence type="ECO:0000256" key="8">
    <source>
        <dbReference type="SAM" id="MobiDB-lite"/>
    </source>
</evidence>
<keyword evidence="11" id="KW-1185">Reference proteome</keyword>
<evidence type="ECO:0000256" key="2">
    <source>
        <dbReference type="ARBA" id="ARBA00022448"/>
    </source>
</evidence>
<dbReference type="EMBL" id="WVUH01000050">
    <property type="protein sequence ID" value="MBO4206082.1"/>
    <property type="molecule type" value="Genomic_DNA"/>
</dbReference>
<feature type="transmembrane region" description="Helical" evidence="7">
    <location>
        <begin position="70"/>
        <end position="90"/>
    </location>
</feature>
<feature type="compositionally biased region" description="Gly residues" evidence="8">
    <location>
        <begin position="1"/>
        <end position="11"/>
    </location>
</feature>
<proteinExistence type="inferred from homology"/>
<evidence type="ECO:0000259" key="9">
    <source>
        <dbReference type="PROSITE" id="PS50928"/>
    </source>
</evidence>
<gene>
    <name evidence="10" type="ORF">GSF22_08690</name>
</gene>
<comment type="caution">
    <text evidence="10">The sequence shown here is derived from an EMBL/GenBank/DDBJ whole genome shotgun (WGS) entry which is preliminary data.</text>
</comment>
<feature type="transmembrane region" description="Helical" evidence="7">
    <location>
        <begin position="215"/>
        <end position="238"/>
    </location>
</feature>
<reference evidence="10 11" key="1">
    <citation type="submission" date="2019-12" db="EMBL/GenBank/DDBJ databases">
        <title>Whole genome sequencing of endophytic Actinobacterium Micromonospora sp. MPMI6T.</title>
        <authorList>
            <person name="Evv R."/>
            <person name="Podile A.R."/>
        </authorList>
    </citation>
    <scope>NUCLEOTIDE SEQUENCE [LARGE SCALE GENOMIC DNA]</scope>
    <source>
        <strain evidence="10 11">MPMI6</strain>
    </source>
</reference>
<dbReference type="InterPro" id="IPR050366">
    <property type="entry name" value="BP-dependent_transpt_permease"/>
</dbReference>
<comment type="subcellular location">
    <subcellularLocation>
        <location evidence="1 7">Cell membrane</location>
        <topology evidence="1 7">Multi-pass membrane protein</topology>
    </subcellularLocation>
</comment>
<dbReference type="PROSITE" id="PS50928">
    <property type="entry name" value="ABC_TM1"/>
    <property type="match status" value="1"/>
</dbReference>
<dbReference type="InterPro" id="IPR025966">
    <property type="entry name" value="OppC_N"/>
</dbReference>
<keyword evidence="2 7" id="KW-0813">Transport</keyword>
<feature type="domain" description="ABC transmembrane type-1" evidence="9">
    <location>
        <begin position="143"/>
        <end position="345"/>
    </location>
</feature>
<dbReference type="CDD" id="cd06261">
    <property type="entry name" value="TM_PBP2"/>
    <property type="match status" value="1"/>
</dbReference>
<dbReference type="Pfam" id="PF12911">
    <property type="entry name" value="OppC_N"/>
    <property type="match status" value="1"/>
</dbReference>
<evidence type="ECO:0000256" key="6">
    <source>
        <dbReference type="ARBA" id="ARBA00023136"/>
    </source>
</evidence>
<dbReference type="PANTHER" id="PTHR43386">
    <property type="entry name" value="OLIGOPEPTIDE TRANSPORT SYSTEM PERMEASE PROTEIN APPC"/>
    <property type="match status" value="1"/>
</dbReference>
<name>A0ABS3VNK3_MICEH</name>
<feature type="transmembrane region" description="Helical" evidence="7">
    <location>
        <begin position="269"/>
        <end position="289"/>
    </location>
</feature>
<keyword evidence="5 7" id="KW-1133">Transmembrane helix</keyword>
<dbReference type="Gene3D" id="1.10.3720.10">
    <property type="entry name" value="MetI-like"/>
    <property type="match status" value="1"/>
</dbReference>
<dbReference type="Proteomes" id="UP000823521">
    <property type="component" value="Unassembled WGS sequence"/>
</dbReference>